<reference evidence="1" key="1">
    <citation type="submission" date="2021-03" db="EMBL/GenBank/DDBJ databases">
        <title>Draft genome sequence of rust myrtle Austropuccinia psidii MF-1, a brazilian biotype.</title>
        <authorList>
            <person name="Quecine M.C."/>
            <person name="Pachon D.M.R."/>
            <person name="Bonatelli M.L."/>
            <person name="Correr F.H."/>
            <person name="Franceschini L.M."/>
            <person name="Leite T.F."/>
            <person name="Margarido G.R.A."/>
            <person name="Almeida C.A."/>
            <person name="Ferrarezi J.A."/>
            <person name="Labate C.A."/>
        </authorList>
    </citation>
    <scope>NUCLEOTIDE SEQUENCE</scope>
    <source>
        <strain evidence="1">MF-1</strain>
    </source>
</reference>
<dbReference type="Proteomes" id="UP000765509">
    <property type="component" value="Unassembled WGS sequence"/>
</dbReference>
<evidence type="ECO:0000313" key="1">
    <source>
        <dbReference type="EMBL" id="MBW0506101.1"/>
    </source>
</evidence>
<comment type="caution">
    <text evidence="1">The sequence shown here is derived from an EMBL/GenBank/DDBJ whole genome shotgun (WGS) entry which is preliminary data.</text>
</comment>
<name>A0A9Q3DKW1_9BASI</name>
<keyword evidence="2" id="KW-1185">Reference proteome</keyword>
<dbReference type="OrthoDB" id="4360000at2759"/>
<gene>
    <name evidence="1" type="ORF">O181_045816</name>
</gene>
<proteinExistence type="predicted"/>
<dbReference type="EMBL" id="AVOT02018883">
    <property type="protein sequence ID" value="MBW0506101.1"/>
    <property type="molecule type" value="Genomic_DNA"/>
</dbReference>
<dbReference type="AlphaFoldDB" id="A0A9Q3DKW1"/>
<evidence type="ECO:0008006" key="3">
    <source>
        <dbReference type="Google" id="ProtNLM"/>
    </source>
</evidence>
<dbReference type="SUPFAM" id="SSF54160">
    <property type="entry name" value="Chromo domain-like"/>
    <property type="match status" value="1"/>
</dbReference>
<sequence length="158" mass="18697">MELDFKERDQFLVFTLNFYNLKGPNKMRDSLLGALTINRMILTNEVEVRLAEKFCRKHPVFRVSLVKPYFQTREKFPSRRKTTTAPDIVELEDSPRPVKKNIKARKIRLNGKDQLQYLVRFKNQTADKDKWLAEDAIPDGNLHLRRFRASGWTENSNQ</sequence>
<accession>A0A9Q3DKW1</accession>
<organism evidence="1 2">
    <name type="scientific">Austropuccinia psidii MF-1</name>
    <dbReference type="NCBI Taxonomy" id="1389203"/>
    <lineage>
        <taxon>Eukaryota</taxon>
        <taxon>Fungi</taxon>
        <taxon>Dikarya</taxon>
        <taxon>Basidiomycota</taxon>
        <taxon>Pucciniomycotina</taxon>
        <taxon>Pucciniomycetes</taxon>
        <taxon>Pucciniales</taxon>
        <taxon>Sphaerophragmiaceae</taxon>
        <taxon>Austropuccinia</taxon>
    </lineage>
</organism>
<protein>
    <recommendedName>
        <fullName evidence="3">Chromo domain-containing protein</fullName>
    </recommendedName>
</protein>
<dbReference type="InterPro" id="IPR016197">
    <property type="entry name" value="Chromo-like_dom_sf"/>
</dbReference>
<evidence type="ECO:0000313" key="2">
    <source>
        <dbReference type="Proteomes" id="UP000765509"/>
    </source>
</evidence>